<proteinExistence type="predicted"/>
<sequence>KYPLEGGLLGYVAFPLRGNSRHYRIYHKHIEAF</sequence>
<accession>X1MJ46</accession>
<protein>
    <submittedName>
        <fullName evidence="1">Uncharacterized protein</fullName>
    </submittedName>
</protein>
<reference evidence="1" key="1">
    <citation type="journal article" date="2014" name="Front. Microbiol.">
        <title>High frequency of phylogenetically diverse reductive dehalogenase-homologous genes in deep subseafloor sedimentary metagenomes.</title>
        <authorList>
            <person name="Kawai M."/>
            <person name="Futagami T."/>
            <person name="Toyoda A."/>
            <person name="Takaki Y."/>
            <person name="Nishi S."/>
            <person name="Hori S."/>
            <person name="Arai W."/>
            <person name="Tsubouchi T."/>
            <person name="Morono Y."/>
            <person name="Uchiyama I."/>
            <person name="Ito T."/>
            <person name="Fujiyama A."/>
            <person name="Inagaki F."/>
            <person name="Takami H."/>
        </authorList>
    </citation>
    <scope>NUCLEOTIDE SEQUENCE</scope>
    <source>
        <strain evidence="1">Expedition CK06-06</strain>
    </source>
</reference>
<organism evidence="1">
    <name type="scientific">marine sediment metagenome</name>
    <dbReference type="NCBI Taxonomy" id="412755"/>
    <lineage>
        <taxon>unclassified sequences</taxon>
        <taxon>metagenomes</taxon>
        <taxon>ecological metagenomes</taxon>
    </lineage>
</organism>
<evidence type="ECO:0000313" key="1">
    <source>
        <dbReference type="EMBL" id="GAI31662.1"/>
    </source>
</evidence>
<dbReference type="EMBL" id="BARV01015568">
    <property type="protein sequence ID" value="GAI31662.1"/>
    <property type="molecule type" value="Genomic_DNA"/>
</dbReference>
<gene>
    <name evidence="1" type="ORF">S06H3_26888</name>
</gene>
<comment type="caution">
    <text evidence="1">The sequence shown here is derived from an EMBL/GenBank/DDBJ whole genome shotgun (WGS) entry which is preliminary data.</text>
</comment>
<name>X1MJ46_9ZZZZ</name>
<feature type="non-terminal residue" evidence="1">
    <location>
        <position position="1"/>
    </location>
</feature>
<dbReference type="AlphaFoldDB" id="X1MJ46"/>